<accession>A0A4Z2HKV8</accession>
<dbReference type="Proteomes" id="UP000314294">
    <property type="component" value="Unassembled WGS sequence"/>
</dbReference>
<keyword evidence="3" id="KW-1185">Reference proteome</keyword>
<reference evidence="2 3" key="1">
    <citation type="submission" date="2019-03" db="EMBL/GenBank/DDBJ databases">
        <title>First draft genome of Liparis tanakae, snailfish: a comprehensive survey of snailfish specific genes.</title>
        <authorList>
            <person name="Kim W."/>
            <person name="Song I."/>
            <person name="Jeong J.-H."/>
            <person name="Kim D."/>
            <person name="Kim S."/>
            <person name="Ryu S."/>
            <person name="Song J.Y."/>
            <person name="Lee S.K."/>
        </authorList>
    </citation>
    <scope>NUCLEOTIDE SEQUENCE [LARGE SCALE GENOMIC DNA]</scope>
    <source>
        <tissue evidence="2">Muscle</tissue>
    </source>
</reference>
<gene>
    <name evidence="2" type="ORF">EYF80_023334</name>
</gene>
<proteinExistence type="predicted"/>
<comment type="caution">
    <text evidence="2">The sequence shown here is derived from an EMBL/GenBank/DDBJ whole genome shotgun (WGS) entry which is preliminary data.</text>
</comment>
<feature type="compositionally biased region" description="Basic and acidic residues" evidence="1">
    <location>
        <begin position="31"/>
        <end position="46"/>
    </location>
</feature>
<protein>
    <submittedName>
        <fullName evidence="2">Uncharacterized protein</fullName>
    </submittedName>
</protein>
<sequence>MLTSRLLAMARGKVAMSPPQYTPETLVRMNCKRETRTDKRGSHEDDAAAQAGRVDPPRVLRSLQHPDVVQLHAGDVQTPRSEGQARTFRGRQSMPGYSSRSPVWTLKQAPCHGQRTV</sequence>
<dbReference type="AlphaFoldDB" id="A0A4Z2HKV8"/>
<feature type="region of interest" description="Disordered" evidence="1">
    <location>
        <begin position="75"/>
        <end position="117"/>
    </location>
</feature>
<dbReference type="EMBL" id="SRLO01000219">
    <property type="protein sequence ID" value="TNN66426.1"/>
    <property type="molecule type" value="Genomic_DNA"/>
</dbReference>
<name>A0A4Z2HKV8_9TELE</name>
<evidence type="ECO:0000313" key="2">
    <source>
        <dbReference type="EMBL" id="TNN66426.1"/>
    </source>
</evidence>
<organism evidence="2 3">
    <name type="scientific">Liparis tanakae</name>
    <name type="common">Tanaka's snailfish</name>
    <dbReference type="NCBI Taxonomy" id="230148"/>
    <lineage>
        <taxon>Eukaryota</taxon>
        <taxon>Metazoa</taxon>
        <taxon>Chordata</taxon>
        <taxon>Craniata</taxon>
        <taxon>Vertebrata</taxon>
        <taxon>Euteleostomi</taxon>
        <taxon>Actinopterygii</taxon>
        <taxon>Neopterygii</taxon>
        <taxon>Teleostei</taxon>
        <taxon>Neoteleostei</taxon>
        <taxon>Acanthomorphata</taxon>
        <taxon>Eupercaria</taxon>
        <taxon>Perciformes</taxon>
        <taxon>Cottioidei</taxon>
        <taxon>Cottales</taxon>
        <taxon>Liparidae</taxon>
        <taxon>Liparis</taxon>
    </lineage>
</organism>
<feature type="region of interest" description="Disordered" evidence="1">
    <location>
        <begin position="31"/>
        <end position="59"/>
    </location>
</feature>
<evidence type="ECO:0000313" key="3">
    <source>
        <dbReference type="Proteomes" id="UP000314294"/>
    </source>
</evidence>
<evidence type="ECO:0000256" key="1">
    <source>
        <dbReference type="SAM" id="MobiDB-lite"/>
    </source>
</evidence>